<dbReference type="GO" id="GO:0016491">
    <property type="term" value="F:oxidoreductase activity"/>
    <property type="evidence" value="ECO:0007669"/>
    <property type="project" value="UniProtKB-KW"/>
</dbReference>
<dbReference type="SUPFAM" id="SSF55347">
    <property type="entry name" value="Glyceraldehyde-3-phosphate dehydrogenase-like, C-terminal domain"/>
    <property type="match status" value="1"/>
</dbReference>
<evidence type="ECO:0000259" key="2">
    <source>
        <dbReference type="Pfam" id="PF01408"/>
    </source>
</evidence>
<dbReference type="InterPro" id="IPR036291">
    <property type="entry name" value="NAD(P)-bd_dom_sf"/>
</dbReference>
<dbReference type="Pfam" id="PF01408">
    <property type="entry name" value="GFO_IDH_MocA"/>
    <property type="match status" value="1"/>
</dbReference>
<dbReference type="Gene3D" id="3.40.50.720">
    <property type="entry name" value="NAD(P)-binding Rossmann-like Domain"/>
    <property type="match status" value="1"/>
</dbReference>
<dbReference type="Gene3D" id="3.30.360.10">
    <property type="entry name" value="Dihydrodipicolinate Reductase, domain 2"/>
    <property type="match status" value="1"/>
</dbReference>
<feature type="domain" description="GFO/IDH/MocA-like oxidoreductase" evidence="3">
    <location>
        <begin position="132"/>
        <end position="275"/>
    </location>
</feature>
<keyword evidence="1" id="KW-0560">Oxidoreductase</keyword>
<evidence type="ECO:0000256" key="1">
    <source>
        <dbReference type="ARBA" id="ARBA00023002"/>
    </source>
</evidence>
<evidence type="ECO:0000313" key="4">
    <source>
        <dbReference type="EMBL" id="SEJ89232.1"/>
    </source>
</evidence>
<feature type="domain" description="Gfo/Idh/MocA-like oxidoreductase N-terminal" evidence="2">
    <location>
        <begin position="4"/>
        <end position="117"/>
    </location>
</feature>
<sequence>MTRRIGIIGANWSLKVHGSAWRLLPDVEVAAVCTAHRETAEAAAQAFSVPRAYWDVADLVADPTLDIIDVGSRPAYRYDMVMAALNAGKHVYDALPFAVDTEQAVAQSELAAKKGLVGVVDAQFRWVPAAMHMQALIADGFLGEPLGFNFQLLQPLRNHDGFIYPHASYPGGGVSPYKWLADAQSGGSAWRNFGSHMVLLLMPLLGRVKAAAGSDTTGIKQWRLPDGSAYTPDTADLGCSVLRMENGALGTVQTSWAVADGPGIRAELWGTKGRLLYVDPTFGDGISSRLYAGKPEPFEFGTAAGEWLETPAQYFAVPGTAFSKENAPSYMVSMGWMFHDMLQAIELKRAPSPGFEEATHAHRVVEAVIESGRSGRWIEIGGR</sequence>
<dbReference type="OrthoDB" id="8565814at2"/>
<name>A0A1H7CPZ0_9BURK</name>
<dbReference type="Pfam" id="PF22725">
    <property type="entry name" value="GFO_IDH_MocA_C3"/>
    <property type="match status" value="1"/>
</dbReference>
<dbReference type="STRING" id="667676.SAMN05192539_102248"/>
<evidence type="ECO:0000259" key="3">
    <source>
        <dbReference type="Pfam" id="PF22725"/>
    </source>
</evidence>
<reference evidence="5" key="1">
    <citation type="submission" date="2016-10" db="EMBL/GenBank/DDBJ databases">
        <authorList>
            <person name="Varghese N."/>
            <person name="Submissions S."/>
        </authorList>
    </citation>
    <scope>NUCLEOTIDE SEQUENCE [LARGE SCALE GENOMIC DNA]</scope>
    <source>
        <strain evidence="5">LMG 26031</strain>
    </source>
</reference>
<dbReference type="Proteomes" id="UP000198866">
    <property type="component" value="Unassembled WGS sequence"/>
</dbReference>
<dbReference type="PANTHER" id="PTHR43818">
    <property type="entry name" value="BCDNA.GH03377"/>
    <property type="match status" value="1"/>
</dbReference>
<accession>A0A1H7CPZ0</accession>
<dbReference type="EMBL" id="FNYE01000022">
    <property type="protein sequence ID" value="SEJ89232.1"/>
    <property type="molecule type" value="Genomic_DNA"/>
</dbReference>
<dbReference type="RefSeq" id="WP_090870010.1">
    <property type="nucleotide sequence ID" value="NZ_FNYE01000022.1"/>
</dbReference>
<organism evidence="4 5">
    <name type="scientific">Paraburkholderia diazotrophica</name>
    <dbReference type="NCBI Taxonomy" id="667676"/>
    <lineage>
        <taxon>Bacteria</taxon>
        <taxon>Pseudomonadati</taxon>
        <taxon>Pseudomonadota</taxon>
        <taxon>Betaproteobacteria</taxon>
        <taxon>Burkholderiales</taxon>
        <taxon>Burkholderiaceae</taxon>
        <taxon>Paraburkholderia</taxon>
    </lineage>
</organism>
<evidence type="ECO:0000313" key="5">
    <source>
        <dbReference type="Proteomes" id="UP000198866"/>
    </source>
</evidence>
<dbReference type="GO" id="GO:0000166">
    <property type="term" value="F:nucleotide binding"/>
    <property type="evidence" value="ECO:0007669"/>
    <property type="project" value="InterPro"/>
</dbReference>
<gene>
    <name evidence="4" type="ORF">SAMN05192539_102248</name>
</gene>
<dbReference type="InterPro" id="IPR000683">
    <property type="entry name" value="Gfo/Idh/MocA-like_OxRdtase_N"/>
</dbReference>
<dbReference type="AlphaFoldDB" id="A0A1H7CPZ0"/>
<dbReference type="PANTHER" id="PTHR43818:SF11">
    <property type="entry name" value="BCDNA.GH03377"/>
    <property type="match status" value="1"/>
</dbReference>
<dbReference type="InterPro" id="IPR050463">
    <property type="entry name" value="Gfo/Idh/MocA_oxidrdct_glycsds"/>
</dbReference>
<protein>
    <submittedName>
        <fullName evidence="4">Predicted dehydrogenase</fullName>
    </submittedName>
</protein>
<proteinExistence type="predicted"/>
<dbReference type="InterPro" id="IPR055170">
    <property type="entry name" value="GFO_IDH_MocA-like_dom"/>
</dbReference>
<dbReference type="SUPFAM" id="SSF51735">
    <property type="entry name" value="NAD(P)-binding Rossmann-fold domains"/>
    <property type="match status" value="1"/>
</dbReference>
<keyword evidence="5" id="KW-1185">Reference proteome</keyword>